<dbReference type="HAMAP" id="MF_01685">
    <property type="entry name" value="FENR2"/>
    <property type="match status" value="1"/>
</dbReference>
<organism evidence="8 9">
    <name type="scientific">Nocardioides marmotae</name>
    <dbReference type="NCBI Taxonomy" id="2663857"/>
    <lineage>
        <taxon>Bacteria</taxon>
        <taxon>Bacillati</taxon>
        <taxon>Actinomycetota</taxon>
        <taxon>Actinomycetes</taxon>
        <taxon>Propionibacteriales</taxon>
        <taxon>Nocardioidaceae</taxon>
        <taxon>Nocardioides</taxon>
    </lineage>
</organism>
<evidence type="ECO:0000259" key="7">
    <source>
        <dbReference type="Pfam" id="PF07992"/>
    </source>
</evidence>
<dbReference type="EMBL" id="WLCI01000002">
    <property type="protein sequence ID" value="MTB93895.1"/>
    <property type="molecule type" value="Genomic_DNA"/>
</dbReference>
<feature type="binding site" evidence="6">
    <location>
        <position position="37"/>
    </location>
    <ligand>
        <name>FAD</name>
        <dbReference type="ChEBI" id="CHEBI:57692"/>
    </ligand>
</feature>
<dbReference type="InterPro" id="IPR023753">
    <property type="entry name" value="FAD/NAD-binding_dom"/>
</dbReference>
<dbReference type="SUPFAM" id="SSF51905">
    <property type="entry name" value="FAD/NAD(P)-binding domain"/>
    <property type="match status" value="1"/>
</dbReference>
<comment type="subunit">
    <text evidence="6">Homodimer.</text>
</comment>
<comment type="caution">
    <text evidence="8">The sequence shown here is derived from an EMBL/GenBank/DDBJ whole genome shotgun (WGS) entry which is preliminary data.</text>
</comment>
<evidence type="ECO:0000256" key="3">
    <source>
        <dbReference type="ARBA" id="ARBA00022857"/>
    </source>
</evidence>
<protein>
    <recommendedName>
        <fullName evidence="6">Ferredoxin--NADP reductase</fullName>
        <shortName evidence="6">FNR</shortName>
        <shortName evidence="6">Fd-NADP(+) reductase</shortName>
        <ecNumber evidence="6">1.18.1.2</ecNumber>
    </recommendedName>
</protein>
<feature type="binding site" evidence="6">
    <location>
        <position position="90"/>
    </location>
    <ligand>
        <name>FAD</name>
        <dbReference type="ChEBI" id="CHEBI:57692"/>
    </ligand>
</feature>
<dbReference type="InterPro" id="IPR036188">
    <property type="entry name" value="FAD/NAD-bd_sf"/>
</dbReference>
<comment type="cofactor">
    <cofactor evidence="6">
        <name>FAD</name>
        <dbReference type="ChEBI" id="CHEBI:57692"/>
    </cofactor>
    <text evidence="6">Binds 1 FAD per subunit.</text>
</comment>
<dbReference type="Gene3D" id="3.50.50.60">
    <property type="entry name" value="FAD/NAD(P)-binding domain"/>
    <property type="match status" value="2"/>
</dbReference>
<dbReference type="InterPro" id="IPR022890">
    <property type="entry name" value="Fd--NADP_Rdtase_type_2"/>
</dbReference>
<evidence type="ECO:0000256" key="5">
    <source>
        <dbReference type="ARBA" id="ARBA00048132"/>
    </source>
</evidence>
<evidence type="ECO:0000313" key="9">
    <source>
        <dbReference type="Proteomes" id="UP000433406"/>
    </source>
</evidence>
<evidence type="ECO:0000256" key="4">
    <source>
        <dbReference type="ARBA" id="ARBA00023002"/>
    </source>
</evidence>
<accession>A0A6I3JAC0</accession>
<dbReference type="InterPro" id="IPR050097">
    <property type="entry name" value="Ferredoxin-NADP_redctase_2"/>
</dbReference>
<feature type="binding site" evidence="6">
    <location>
        <position position="282"/>
    </location>
    <ligand>
        <name>FAD</name>
        <dbReference type="ChEBI" id="CHEBI:57692"/>
    </ligand>
</feature>
<comment type="caution">
    <text evidence="6">Lacks conserved residue(s) required for the propagation of feature annotation.</text>
</comment>
<comment type="catalytic activity">
    <reaction evidence="5">
        <text>[thioredoxin]-dithiol + NADP(+) = [thioredoxin]-disulfide + NADPH + H(+)</text>
        <dbReference type="Rhea" id="RHEA:20345"/>
        <dbReference type="Rhea" id="RHEA-COMP:10698"/>
        <dbReference type="Rhea" id="RHEA-COMP:10700"/>
        <dbReference type="ChEBI" id="CHEBI:15378"/>
        <dbReference type="ChEBI" id="CHEBI:29950"/>
        <dbReference type="ChEBI" id="CHEBI:50058"/>
        <dbReference type="ChEBI" id="CHEBI:57783"/>
        <dbReference type="ChEBI" id="CHEBI:58349"/>
        <dbReference type="EC" id="1.8.1.9"/>
    </reaction>
</comment>
<dbReference type="PRINTS" id="PR00368">
    <property type="entry name" value="FADPNR"/>
</dbReference>
<gene>
    <name evidence="8" type="ORF">GGQ22_02260</name>
</gene>
<keyword evidence="1 6" id="KW-0285">Flavoprotein</keyword>
<dbReference type="GO" id="GO:0050661">
    <property type="term" value="F:NADP binding"/>
    <property type="evidence" value="ECO:0007669"/>
    <property type="project" value="UniProtKB-UniRule"/>
</dbReference>
<comment type="similarity">
    <text evidence="6">Belongs to the ferredoxin--NADP reductase type 2 family.</text>
</comment>
<dbReference type="EC" id="1.18.1.2" evidence="6"/>
<feature type="binding site" evidence="6">
    <location>
        <position position="45"/>
    </location>
    <ligand>
        <name>FAD</name>
        <dbReference type="ChEBI" id="CHEBI:57692"/>
    </ligand>
</feature>
<name>A0A6I3JAC0_9ACTN</name>
<feature type="binding site" evidence="6">
    <location>
        <position position="123"/>
    </location>
    <ligand>
        <name>FAD</name>
        <dbReference type="ChEBI" id="CHEBI:57692"/>
    </ligand>
</feature>
<dbReference type="PRINTS" id="PR00469">
    <property type="entry name" value="PNDRDTASEII"/>
</dbReference>
<dbReference type="GO" id="GO:0004324">
    <property type="term" value="F:ferredoxin-NADP+ reductase activity"/>
    <property type="evidence" value="ECO:0007669"/>
    <property type="project" value="UniProtKB-UniRule"/>
</dbReference>
<reference evidence="8 9" key="1">
    <citation type="submission" date="2019-10" db="EMBL/GenBank/DDBJ databases">
        <title>Nocardioides novel species isolated from the excrement of Marmot.</title>
        <authorList>
            <person name="Zhang G."/>
        </authorList>
    </citation>
    <scope>NUCLEOTIDE SEQUENCE [LARGE SCALE GENOMIC DNA]</scope>
    <source>
        <strain evidence="9">zg-579</strain>
    </source>
</reference>
<keyword evidence="3 6" id="KW-0521">NADP</keyword>
<proteinExistence type="inferred from homology"/>
<feature type="domain" description="FAD/NAD(P)-binding" evidence="7">
    <location>
        <begin position="9"/>
        <end position="290"/>
    </location>
</feature>
<feature type="binding site" evidence="6">
    <location>
        <position position="50"/>
    </location>
    <ligand>
        <name>FAD</name>
        <dbReference type="ChEBI" id="CHEBI:57692"/>
    </ligand>
</feature>
<keyword evidence="4 6" id="KW-0560">Oxidoreductase</keyword>
<feature type="binding site" evidence="6">
    <location>
        <position position="323"/>
    </location>
    <ligand>
        <name>FAD</name>
        <dbReference type="ChEBI" id="CHEBI:57692"/>
    </ligand>
</feature>
<dbReference type="PANTHER" id="PTHR48105">
    <property type="entry name" value="THIOREDOXIN REDUCTASE 1-RELATED-RELATED"/>
    <property type="match status" value="1"/>
</dbReference>
<dbReference type="Proteomes" id="UP000433406">
    <property type="component" value="Unassembled WGS sequence"/>
</dbReference>
<evidence type="ECO:0000256" key="2">
    <source>
        <dbReference type="ARBA" id="ARBA00022827"/>
    </source>
</evidence>
<keyword evidence="9" id="KW-1185">Reference proteome</keyword>
<evidence type="ECO:0000256" key="1">
    <source>
        <dbReference type="ARBA" id="ARBA00022630"/>
    </source>
</evidence>
<dbReference type="RefSeq" id="WP_154613643.1">
    <property type="nucleotide sequence ID" value="NZ_CP053660.1"/>
</dbReference>
<dbReference type="AlphaFoldDB" id="A0A6I3JAC0"/>
<dbReference type="GO" id="GO:0050660">
    <property type="term" value="F:flavin adenine dinucleotide binding"/>
    <property type="evidence" value="ECO:0007669"/>
    <property type="project" value="UniProtKB-UniRule"/>
</dbReference>
<dbReference type="Pfam" id="PF07992">
    <property type="entry name" value="Pyr_redox_2"/>
    <property type="match status" value="1"/>
</dbReference>
<keyword evidence="2 6" id="KW-0274">FAD</keyword>
<evidence type="ECO:0000313" key="8">
    <source>
        <dbReference type="EMBL" id="MTB93895.1"/>
    </source>
</evidence>
<comment type="catalytic activity">
    <reaction evidence="6">
        <text>2 reduced [2Fe-2S]-[ferredoxin] + NADP(+) + H(+) = 2 oxidized [2Fe-2S]-[ferredoxin] + NADPH</text>
        <dbReference type="Rhea" id="RHEA:20125"/>
        <dbReference type="Rhea" id="RHEA-COMP:10000"/>
        <dbReference type="Rhea" id="RHEA-COMP:10001"/>
        <dbReference type="ChEBI" id="CHEBI:15378"/>
        <dbReference type="ChEBI" id="CHEBI:33737"/>
        <dbReference type="ChEBI" id="CHEBI:33738"/>
        <dbReference type="ChEBI" id="CHEBI:57783"/>
        <dbReference type="ChEBI" id="CHEBI:58349"/>
        <dbReference type="EC" id="1.18.1.2"/>
    </reaction>
</comment>
<dbReference type="GO" id="GO:0004791">
    <property type="term" value="F:thioredoxin-disulfide reductase (NADPH) activity"/>
    <property type="evidence" value="ECO:0007669"/>
    <property type="project" value="UniProtKB-EC"/>
</dbReference>
<evidence type="ECO:0000256" key="6">
    <source>
        <dbReference type="HAMAP-Rule" id="MF_01685"/>
    </source>
</evidence>
<sequence length="326" mass="34490">MSARELRTDLAIIGAGPAGLFSAYYAGFRGLSTVVLDSLTEVGGQISAMYPEKLIHDVAGCPAIRGQDLVDNLVRQAAEYHPTYEMGVEVLDLVDEPDGVAVVTSGPTVHARAVLICAGAGRFRPRPLPAAAGFAGTGLSYFASQLEDYRDKRVVIVGGGDSAVDWALALEPIASAVTVVHRRDRFRAHAASVEKMKMGSATLMTPCNVVELHGTEKVEAVTVHDEAADTTVRLECDEVIAALGFVADISVMKSWGMNLLGHKIAVDERMRTGRERVYAAGDVTDGPGKVRLIAVGLGEAATAVNHIAHDLDPDSPLFPGHSTDAH</sequence>